<organism evidence="7">
    <name type="scientific">uncultured Thiotrichaceae bacterium</name>
    <dbReference type="NCBI Taxonomy" id="298394"/>
    <lineage>
        <taxon>Bacteria</taxon>
        <taxon>Pseudomonadati</taxon>
        <taxon>Pseudomonadota</taxon>
        <taxon>Gammaproteobacteria</taxon>
        <taxon>Thiotrichales</taxon>
        <taxon>Thiotrichaceae</taxon>
        <taxon>environmental samples</taxon>
    </lineage>
</organism>
<dbReference type="PANTHER" id="PTHR11228:SF7">
    <property type="entry name" value="PQQA PEPTIDE CYCLASE"/>
    <property type="match status" value="1"/>
</dbReference>
<dbReference type="AlphaFoldDB" id="A0A6S6SUU6"/>
<dbReference type="GO" id="GO:0003824">
    <property type="term" value="F:catalytic activity"/>
    <property type="evidence" value="ECO:0007669"/>
    <property type="project" value="InterPro"/>
</dbReference>
<sequence>MKEKLERCFKIRLLLTGKCTAKCSYCHNEGQTKSANLLTLEYIKEIFGKLESKNNLPDEVILSGGEPTLNKQVKDIAKFLKSKSIYVSMASHIGHTDLLEPVLPYLDELKIHLDSFNHDEQLKSMGIPLENIINSINLAKKYPVKLIVNHPLINQTKTVEFIESARKMSLDCKIIEEFGNINNIGLDDVDWNKNGYFKYRCNGFKHVNSSHRLFLKRCDVSHDRERTLFIGAEGIRSKLEVKTSIKDIGKMDKLVTVI</sequence>
<evidence type="ECO:0000256" key="2">
    <source>
        <dbReference type="ARBA" id="ARBA00022691"/>
    </source>
</evidence>
<dbReference type="InterPro" id="IPR013785">
    <property type="entry name" value="Aldolase_TIM"/>
</dbReference>
<evidence type="ECO:0000256" key="1">
    <source>
        <dbReference type="ARBA" id="ARBA00001966"/>
    </source>
</evidence>
<dbReference type="PANTHER" id="PTHR11228">
    <property type="entry name" value="RADICAL SAM DOMAIN PROTEIN"/>
    <property type="match status" value="1"/>
</dbReference>
<dbReference type="InterPro" id="IPR050377">
    <property type="entry name" value="Radical_SAM_PqqE_MftC-like"/>
</dbReference>
<protein>
    <recommendedName>
        <fullName evidence="6">Radical SAM core domain-containing protein</fullName>
    </recommendedName>
</protein>
<keyword evidence="2" id="KW-0949">S-adenosyl-L-methionine</keyword>
<accession>A0A6S6SUU6</accession>
<dbReference type="CDD" id="cd01335">
    <property type="entry name" value="Radical_SAM"/>
    <property type="match status" value="1"/>
</dbReference>
<reference evidence="7" key="1">
    <citation type="submission" date="2020-01" db="EMBL/GenBank/DDBJ databases">
        <authorList>
            <person name="Meier V. D."/>
            <person name="Meier V D."/>
        </authorList>
    </citation>
    <scope>NUCLEOTIDE SEQUENCE</scope>
    <source>
        <strain evidence="7">HLG_WM_MAG_07</strain>
    </source>
</reference>
<dbReference type="InterPro" id="IPR058240">
    <property type="entry name" value="rSAM_sf"/>
</dbReference>
<dbReference type="SUPFAM" id="SSF102114">
    <property type="entry name" value="Radical SAM enzymes"/>
    <property type="match status" value="1"/>
</dbReference>
<keyword evidence="5" id="KW-0411">Iron-sulfur</keyword>
<proteinExistence type="predicted"/>
<evidence type="ECO:0000256" key="4">
    <source>
        <dbReference type="ARBA" id="ARBA00023004"/>
    </source>
</evidence>
<dbReference type="InterPro" id="IPR007197">
    <property type="entry name" value="rSAM"/>
</dbReference>
<gene>
    <name evidence="7" type="ORF">HELGO_WM12758</name>
</gene>
<dbReference type="GO" id="GO:0051536">
    <property type="term" value="F:iron-sulfur cluster binding"/>
    <property type="evidence" value="ECO:0007669"/>
    <property type="project" value="UniProtKB-KW"/>
</dbReference>
<dbReference type="SFLD" id="SFLDS00029">
    <property type="entry name" value="Radical_SAM"/>
    <property type="match status" value="1"/>
</dbReference>
<dbReference type="EMBL" id="CACVAY010000036">
    <property type="protein sequence ID" value="CAA6808375.1"/>
    <property type="molecule type" value="Genomic_DNA"/>
</dbReference>
<dbReference type="PROSITE" id="PS51918">
    <property type="entry name" value="RADICAL_SAM"/>
    <property type="match status" value="1"/>
</dbReference>
<dbReference type="Pfam" id="PF04055">
    <property type="entry name" value="Radical_SAM"/>
    <property type="match status" value="1"/>
</dbReference>
<evidence type="ECO:0000313" key="7">
    <source>
        <dbReference type="EMBL" id="CAA6808375.1"/>
    </source>
</evidence>
<comment type="cofactor">
    <cofactor evidence="1">
        <name>[4Fe-4S] cluster</name>
        <dbReference type="ChEBI" id="CHEBI:49883"/>
    </cofactor>
</comment>
<feature type="domain" description="Radical SAM core" evidence="6">
    <location>
        <begin position="3"/>
        <end position="233"/>
    </location>
</feature>
<evidence type="ECO:0000256" key="3">
    <source>
        <dbReference type="ARBA" id="ARBA00022723"/>
    </source>
</evidence>
<keyword evidence="4" id="KW-0408">Iron</keyword>
<evidence type="ECO:0000259" key="6">
    <source>
        <dbReference type="PROSITE" id="PS51918"/>
    </source>
</evidence>
<dbReference type="GO" id="GO:0046872">
    <property type="term" value="F:metal ion binding"/>
    <property type="evidence" value="ECO:0007669"/>
    <property type="project" value="UniProtKB-KW"/>
</dbReference>
<name>A0A6S6SUU6_9GAMM</name>
<evidence type="ECO:0000256" key="5">
    <source>
        <dbReference type="ARBA" id="ARBA00023014"/>
    </source>
</evidence>
<dbReference type="SFLD" id="SFLDG01067">
    <property type="entry name" value="SPASM/twitch_domain_containing"/>
    <property type="match status" value="1"/>
</dbReference>
<dbReference type="Gene3D" id="3.20.20.70">
    <property type="entry name" value="Aldolase class I"/>
    <property type="match status" value="1"/>
</dbReference>
<keyword evidence="3" id="KW-0479">Metal-binding</keyword>